<dbReference type="GO" id="GO:0005198">
    <property type="term" value="F:structural molecule activity"/>
    <property type="evidence" value="ECO:0007669"/>
    <property type="project" value="InterPro"/>
</dbReference>
<feature type="compositionally biased region" description="Low complexity" evidence="10">
    <location>
        <begin position="13"/>
        <end position="29"/>
    </location>
</feature>
<evidence type="ECO:0000313" key="14">
    <source>
        <dbReference type="Proteomes" id="UP000243622"/>
    </source>
</evidence>
<evidence type="ECO:0000313" key="13">
    <source>
        <dbReference type="EMBL" id="CAA36854.1"/>
    </source>
</evidence>
<dbReference type="PRINTS" id="PR00232">
    <property type="entry name" value="POTXCARLCOAT"/>
</dbReference>
<comment type="subcellular location">
    <subcellularLocation>
        <location evidence="2">Virion</location>
    </subcellularLocation>
</comment>
<name>O92527_CLV</name>
<proteinExistence type="inferred from homology"/>
<dbReference type="RefSeq" id="YP_009508095.1">
    <property type="nucleotide sequence ID" value="NC_038865.1"/>
</dbReference>
<sequence>MPEKRLEEDVGSQGQTGPNNPPQQHQGEQSAVSGMVSVNEVDLRNLQNRVEEAEKFMQRFQKLKEFNSQNLTAGELKNGGFESGRPPAKISEHLRGSTANVFTRPSLDALQMMDFKPESNMIVTAEELAAITAKLEGLGVPTERSAPICWAVARYCANTSTSPYTDPKGVFEFPGGAITRDAVFAVIREVTTLRAFCRAFAPITWNQMLFAKSPPENWQAKGYTYETRYAAFDVFDFVQNPAAIQPLEGLLRIPTAEEKIAHATNKRLALDRNRRNARFSSTDSLVTGGMYGKDIKTNFNGSNNSD</sequence>
<evidence type="ECO:0000256" key="9">
    <source>
        <dbReference type="ARBA" id="ARBA00031336"/>
    </source>
</evidence>
<keyword evidence="8" id="KW-0687">Ribonucleoprotein</keyword>
<comment type="similarity">
    <text evidence="3">Belongs to the potexviruses coat protein family.</text>
</comment>
<evidence type="ECO:0000259" key="11">
    <source>
        <dbReference type="PROSITE" id="PS00418"/>
    </source>
</evidence>
<evidence type="ECO:0000256" key="4">
    <source>
        <dbReference type="ARBA" id="ARBA00018091"/>
    </source>
</evidence>
<evidence type="ECO:0000256" key="7">
    <source>
        <dbReference type="ARBA" id="ARBA00022844"/>
    </source>
</evidence>
<dbReference type="EMBL" id="X52627">
    <property type="protein sequence ID" value="CAA36854.1"/>
    <property type="molecule type" value="Genomic_RNA"/>
</dbReference>
<keyword evidence="6 12" id="KW-0167">Capsid protein</keyword>
<organismHost>
    <name type="scientific">Dianthus caryophyllus</name>
    <name type="common">Carnation</name>
    <name type="synonym">Clove pink</name>
    <dbReference type="NCBI Taxonomy" id="3570"/>
</organismHost>
<dbReference type="InterPro" id="IPR000052">
    <property type="entry name" value="Pltvir_coat"/>
</dbReference>
<keyword evidence="5" id="KW-1139">Helical capsid protein</keyword>
<evidence type="ECO:0000256" key="6">
    <source>
        <dbReference type="ARBA" id="ARBA00022561"/>
    </source>
</evidence>
<dbReference type="KEGG" id="vg:37619373"/>
<dbReference type="Pfam" id="PF08358">
    <property type="entry name" value="Flexi_CP_N"/>
    <property type="match status" value="1"/>
</dbReference>
<keyword evidence="14" id="KW-1185">Reference proteome</keyword>
<reference evidence="12 14" key="1">
    <citation type="journal article" date="1991" name="Intervirology">
        <title>Nucleotide sequence of the 3'-terminal region of carnation latent virus.</title>
        <authorList>
            <person name="Meehan B.M."/>
            <person name="Mills P.R."/>
        </authorList>
    </citation>
    <scope>NUCLEOTIDE SEQUENCE [LARGE SCALE GENOMIC DNA]</scope>
    <source>
        <tissue evidence="13">Leaves of Dianthus barbatus</tissue>
    </source>
</reference>
<dbReference type="InterPro" id="IPR013569">
    <property type="entry name" value="Carlavirus_coat_N"/>
</dbReference>
<feature type="domain" description="Potexviruses and carlaviruses coat protein" evidence="11">
    <location>
        <begin position="228"/>
        <end position="243"/>
    </location>
</feature>
<dbReference type="EMBL" id="AJ010697">
    <property type="protein sequence ID" value="CAA09306.1"/>
    <property type="molecule type" value="Genomic_RNA"/>
</dbReference>
<accession>O92527</accession>
<evidence type="ECO:0000256" key="10">
    <source>
        <dbReference type="SAM" id="MobiDB-lite"/>
    </source>
</evidence>
<protein>
    <recommendedName>
        <fullName evidence="4">Capsid protein</fullName>
    </recommendedName>
    <alternativeName>
        <fullName evidence="9">Coat protein</fullName>
    </alternativeName>
</protein>
<dbReference type="PROSITE" id="PS00418">
    <property type="entry name" value="POTEX_CARLAVIRUS_COAT"/>
    <property type="match status" value="1"/>
</dbReference>
<reference evidence="12" key="2">
    <citation type="submission" date="1998-10" db="EMBL/GenBank/DDBJ databases">
        <authorList>
            <person name="Meehan B.M."/>
        </authorList>
    </citation>
    <scope>NUCLEOTIDE SEQUENCE</scope>
</reference>
<dbReference type="OrthoDB" id="15901at10239"/>
<evidence type="ECO:0000256" key="8">
    <source>
        <dbReference type="ARBA" id="ARBA00023274"/>
    </source>
</evidence>
<evidence type="ECO:0000256" key="3">
    <source>
        <dbReference type="ARBA" id="ARBA00007202"/>
    </source>
</evidence>
<feature type="region of interest" description="Disordered" evidence="10">
    <location>
        <begin position="1"/>
        <end position="34"/>
    </location>
</feature>
<keyword evidence="7" id="KW-0946">Virion</keyword>
<organism evidence="12 14">
    <name type="scientific">Carnation latent virus</name>
    <name type="common">CLV</name>
    <dbReference type="NCBI Taxonomy" id="12164"/>
    <lineage>
        <taxon>Viruses</taxon>
        <taxon>Riboviria</taxon>
        <taxon>Orthornavirae</taxon>
        <taxon>Kitrinoviricota</taxon>
        <taxon>Alsuviricetes</taxon>
        <taxon>Tymovirales</taxon>
        <taxon>Betaflexiviridae</taxon>
        <taxon>Quinvirinae</taxon>
        <taxon>Carlavirus</taxon>
        <taxon>Carlavirus latensdianthi</taxon>
    </lineage>
</organism>
<evidence type="ECO:0000256" key="1">
    <source>
        <dbReference type="ARBA" id="ARBA00004032"/>
    </source>
</evidence>
<comment type="function">
    <text evidence="1">Required for genome encapsidation. Forms ribonucleoprotein complexes along with TGB1 helicase and viral RNA.</text>
</comment>
<dbReference type="GeneID" id="37619373"/>
<dbReference type="GO" id="GO:0019029">
    <property type="term" value="C:helical viral capsid"/>
    <property type="evidence" value="ECO:0007669"/>
    <property type="project" value="UniProtKB-KW"/>
</dbReference>
<dbReference type="GO" id="GO:1990904">
    <property type="term" value="C:ribonucleoprotein complex"/>
    <property type="evidence" value="ECO:0007669"/>
    <property type="project" value="UniProtKB-KW"/>
</dbReference>
<evidence type="ECO:0000256" key="2">
    <source>
        <dbReference type="ARBA" id="ARBA00004328"/>
    </source>
</evidence>
<dbReference type="Pfam" id="PF00286">
    <property type="entry name" value="Flexi_CP"/>
    <property type="match status" value="1"/>
</dbReference>
<evidence type="ECO:0000256" key="5">
    <source>
        <dbReference type="ARBA" id="ARBA00022497"/>
    </source>
</evidence>
<dbReference type="Proteomes" id="UP000243622">
    <property type="component" value="Segment"/>
</dbReference>
<evidence type="ECO:0000313" key="12">
    <source>
        <dbReference type="EMBL" id="CAA09306.1"/>
    </source>
</evidence>